<name>A0A562V1J3_9ACTN</name>
<proteinExistence type="predicted"/>
<evidence type="ECO:0000313" key="2">
    <source>
        <dbReference type="Proteomes" id="UP000321617"/>
    </source>
</evidence>
<organism evidence="1 2">
    <name type="scientific">Stackebrandtia albiflava</name>
    <dbReference type="NCBI Taxonomy" id="406432"/>
    <lineage>
        <taxon>Bacteria</taxon>
        <taxon>Bacillati</taxon>
        <taxon>Actinomycetota</taxon>
        <taxon>Actinomycetes</taxon>
        <taxon>Glycomycetales</taxon>
        <taxon>Glycomycetaceae</taxon>
        <taxon>Stackebrandtia</taxon>
    </lineage>
</organism>
<evidence type="ECO:0000313" key="1">
    <source>
        <dbReference type="EMBL" id="TWJ11786.1"/>
    </source>
</evidence>
<dbReference type="AlphaFoldDB" id="A0A562V1J3"/>
<keyword evidence="2" id="KW-1185">Reference proteome</keyword>
<accession>A0A562V1J3</accession>
<sequence length="81" mass="8659">MVRFAVRFTGSAARTRDDLPGPARRALDDLVERLASDPFLGGAPAEAAAEHSATFGRGGVLEYAVHTRLTTVSVIRIVYMG</sequence>
<dbReference type="EMBL" id="VLLL01000006">
    <property type="protein sequence ID" value="TWJ11786.1"/>
    <property type="molecule type" value="Genomic_DNA"/>
</dbReference>
<gene>
    <name evidence="1" type="ORF">LX16_2521</name>
</gene>
<comment type="caution">
    <text evidence="1">The sequence shown here is derived from an EMBL/GenBank/DDBJ whole genome shotgun (WGS) entry which is preliminary data.</text>
</comment>
<reference evidence="1 2" key="1">
    <citation type="journal article" date="2013" name="Stand. Genomic Sci.">
        <title>Genomic Encyclopedia of Type Strains, Phase I: The one thousand microbial genomes (KMG-I) project.</title>
        <authorList>
            <person name="Kyrpides N.C."/>
            <person name="Woyke T."/>
            <person name="Eisen J.A."/>
            <person name="Garrity G."/>
            <person name="Lilburn T.G."/>
            <person name="Beck B.J."/>
            <person name="Whitman W.B."/>
            <person name="Hugenholtz P."/>
            <person name="Klenk H.P."/>
        </authorList>
    </citation>
    <scope>NUCLEOTIDE SEQUENCE [LARGE SCALE GENOMIC DNA]</scope>
    <source>
        <strain evidence="1 2">DSM 45044</strain>
    </source>
</reference>
<dbReference type="Proteomes" id="UP000321617">
    <property type="component" value="Unassembled WGS sequence"/>
</dbReference>
<protein>
    <recommendedName>
        <fullName evidence="3">mRNA-degrading endonuclease RelE of RelBE toxin-antitoxin system</fullName>
    </recommendedName>
</protein>
<evidence type="ECO:0008006" key="3">
    <source>
        <dbReference type="Google" id="ProtNLM"/>
    </source>
</evidence>